<dbReference type="InterPro" id="IPR050492">
    <property type="entry name" value="Bact_metal-bind_prot9"/>
</dbReference>
<proteinExistence type="inferred from homology"/>
<comment type="similarity">
    <text evidence="1">Belongs to the bacterial solute-binding protein 9 family.</text>
</comment>
<evidence type="ECO:0000313" key="8">
    <source>
        <dbReference type="EMBL" id="APG49098.1"/>
    </source>
</evidence>
<evidence type="ECO:0000256" key="4">
    <source>
        <dbReference type="ARBA" id="ARBA00022729"/>
    </source>
</evidence>
<keyword evidence="9" id="KW-1185">Reference proteome</keyword>
<evidence type="ECO:0000256" key="6">
    <source>
        <dbReference type="SAM" id="MobiDB-lite"/>
    </source>
</evidence>
<sequence length="339" mass="35932" precursor="true">MGQSRFLAAAVTVCAFGTTALAEAPTVAADITPVHGLVARVMQGVGSPELVVPPGASPHSYAMRPSEARALDQAELVFWVGSSLTPWLEGPIATLASDARVISLLEADATRQLSMRDTVQFGHGDDHEAEHADDQHHEHDEHHDADHGTDHAKEHGDEHDDDHGHHHEPGSLDSHAWLMAENGSAWLQVIAEALAQADPENAERYQRNALDGQAEIAAVAAEISAKLAPVSGKPFVVFHDAYQYFETGFGIQAAGAISFSDASDPSPARIAEIRATVADMNVECVLSEPQFSPGLVATVLEGTMARTAVVDPLGIALEPGPEFYPQLLLSVGDAIAGCY</sequence>
<evidence type="ECO:0000256" key="2">
    <source>
        <dbReference type="ARBA" id="ARBA00015915"/>
    </source>
</evidence>
<dbReference type="GO" id="GO:0046872">
    <property type="term" value="F:metal ion binding"/>
    <property type="evidence" value="ECO:0007669"/>
    <property type="project" value="InterPro"/>
</dbReference>
<dbReference type="AlphaFoldDB" id="A0A1L3IAM1"/>
<dbReference type="OrthoDB" id="7346865at2"/>
<dbReference type="KEGG" id="php:PhaeoP97_03748"/>
<evidence type="ECO:0000256" key="7">
    <source>
        <dbReference type="SAM" id="SignalP"/>
    </source>
</evidence>
<dbReference type="Pfam" id="PF01297">
    <property type="entry name" value="ZnuA"/>
    <property type="match status" value="1"/>
</dbReference>
<evidence type="ECO:0000256" key="1">
    <source>
        <dbReference type="ARBA" id="ARBA00011028"/>
    </source>
</evidence>
<protein>
    <recommendedName>
        <fullName evidence="2">High-affinity zinc uptake system protein ZnuA</fullName>
    </recommendedName>
</protein>
<dbReference type="GO" id="GO:0006829">
    <property type="term" value="P:zinc ion transport"/>
    <property type="evidence" value="ECO:0007669"/>
    <property type="project" value="UniProtKB-KW"/>
</dbReference>
<feature type="compositionally biased region" description="Basic and acidic residues" evidence="6">
    <location>
        <begin position="123"/>
        <end position="170"/>
    </location>
</feature>
<feature type="signal peptide" evidence="7">
    <location>
        <begin position="1"/>
        <end position="22"/>
    </location>
</feature>
<name>A0A1L3IAM1_9RHOB</name>
<dbReference type="Proteomes" id="UP000183859">
    <property type="component" value="Plasmid pP97_a"/>
</dbReference>
<keyword evidence="3" id="KW-0813">Transport</keyword>
<dbReference type="InterPro" id="IPR006127">
    <property type="entry name" value="ZnuA-like"/>
</dbReference>
<reference evidence="9" key="1">
    <citation type="submission" date="2016-07" db="EMBL/GenBank/DDBJ databases">
        <title>Phaeobacter portensis sp. nov., a tropodithietic acid producing bacterium isolated from a German harbor.</title>
        <authorList>
            <person name="Freese H.M."/>
            <person name="Bunk B."/>
            <person name="Breider S."/>
            <person name="Brinkhoff T."/>
        </authorList>
    </citation>
    <scope>NUCLEOTIDE SEQUENCE [LARGE SCALE GENOMIC DNA]</scope>
    <source>
        <strain evidence="9">P97</strain>
        <plasmid evidence="9">pp97_a</plasmid>
    </source>
</reference>
<evidence type="ECO:0000313" key="9">
    <source>
        <dbReference type="Proteomes" id="UP000183859"/>
    </source>
</evidence>
<keyword evidence="4 7" id="KW-0732">Signal</keyword>
<keyword evidence="5" id="KW-0862">Zinc</keyword>
<keyword evidence="5" id="KW-0406">Ion transport</keyword>
<dbReference type="Gene3D" id="3.40.50.1980">
    <property type="entry name" value="Nitrogenase molybdenum iron protein domain"/>
    <property type="match status" value="3"/>
</dbReference>
<dbReference type="EMBL" id="CP016365">
    <property type="protein sequence ID" value="APG49098.1"/>
    <property type="molecule type" value="Genomic_DNA"/>
</dbReference>
<dbReference type="PANTHER" id="PTHR42953:SF3">
    <property type="entry name" value="HIGH-AFFINITY ZINC UPTAKE SYSTEM PROTEIN ZNUA"/>
    <property type="match status" value="1"/>
</dbReference>
<dbReference type="PANTHER" id="PTHR42953">
    <property type="entry name" value="HIGH-AFFINITY ZINC UPTAKE SYSTEM PROTEIN ZNUA-RELATED"/>
    <property type="match status" value="1"/>
</dbReference>
<evidence type="ECO:0000256" key="3">
    <source>
        <dbReference type="ARBA" id="ARBA00022448"/>
    </source>
</evidence>
<feature type="region of interest" description="Disordered" evidence="6">
    <location>
        <begin position="122"/>
        <end position="172"/>
    </location>
</feature>
<dbReference type="RefSeq" id="WP_072506701.1">
    <property type="nucleotide sequence ID" value="NZ_CP016365.1"/>
</dbReference>
<dbReference type="SUPFAM" id="SSF53807">
    <property type="entry name" value="Helical backbone' metal receptor"/>
    <property type="match status" value="1"/>
</dbReference>
<gene>
    <name evidence="8" type="ORF">PhaeoP97_03748</name>
</gene>
<accession>A0A1L3IAM1</accession>
<keyword evidence="5" id="KW-0864">Zinc transport</keyword>
<keyword evidence="8" id="KW-0614">Plasmid</keyword>
<evidence type="ECO:0000256" key="5">
    <source>
        <dbReference type="ARBA" id="ARBA00022906"/>
    </source>
</evidence>
<geneLocation type="plasmid" evidence="9">
    <name>pp97_a</name>
</geneLocation>
<organism evidence="8 9">
    <name type="scientific">Phaeobacter porticola</name>
    <dbReference type="NCBI Taxonomy" id="1844006"/>
    <lineage>
        <taxon>Bacteria</taxon>
        <taxon>Pseudomonadati</taxon>
        <taxon>Pseudomonadota</taxon>
        <taxon>Alphaproteobacteria</taxon>
        <taxon>Rhodobacterales</taxon>
        <taxon>Roseobacteraceae</taxon>
        <taxon>Phaeobacter</taxon>
    </lineage>
</organism>
<feature type="chain" id="PRO_5012792335" description="High-affinity zinc uptake system protein ZnuA" evidence="7">
    <location>
        <begin position="23"/>
        <end position="339"/>
    </location>
</feature>